<evidence type="ECO:0000313" key="11">
    <source>
        <dbReference type="Proteomes" id="UP001140453"/>
    </source>
</evidence>
<evidence type="ECO:0000256" key="4">
    <source>
        <dbReference type="ARBA" id="ARBA00020733"/>
    </source>
</evidence>
<feature type="compositionally biased region" description="Basic and acidic residues" evidence="9">
    <location>
        <begin position="506"/>
        <end position="585"/>
    </location>
</feature>
<dbReference type="Pfam" id="PF13945">
    <property type="entry name" value="NST1"/>
    <property type="match status" value="1"/>
</dbReference>
<comment type="subcellular location">
    <subcellularLocation>
        <location evidence="2 8">Cytoplasm</location>
    </subcellularLocation>
</comment>
<accession>A0A9W8YRI6</accession>
<dbReference type="PANTHER" id="PTHR31780">
    <property type="entry name" value="STRESS RESPONSE PROTEIN NST1-RELATED"/>
    <property type="match status" value="1"/>
</dbReference>
<dbReference type="EMBL" id="JAPEVB010000004">
    <property type="protein sequence ID" value="KAJ4389814.1"/>
    <property type="molecule type" value="Genomic_DNA"/>
</dbReference>
<dbReference type="InterPro" id="IPR025279">
    <property type="entry name" value="NST1"/>
</dbReference>
<feature type="region of interest" description="Disordered" evidence="9">
    <location>
        <begin position="1147"/>
        <end position="1182"/>
    </location>
</feature>
<comment type="similarity">
    <text evidence="3 8">Belongs to the NST1 family.</text>
</comment>
<evidence type="ECO:0000256" key="5">
    <source>
        <dbReference type="ARBA" id="ARBA00022490"/>
    </source>
</evidence>
<feature type="compositionally biased region" description="Polar residues" evidence="9">
    <location>
        <begin position="749"/>
        <end position="777"/>
    </location>
</feature>
<dbReference type="CDD" id="cd22265">
    <property type="entry name" value="UDM1_RNF168"/>
    <property type="match status" value="1"/>
</dbReference>
<feature type="region of interest" description="Disordered" evidence="9">
    <location>
        <begin position="1"/>
        <end position="214"/>
    </location>
</feature>
<feature type="compositionally biased region" description="Low complexity" evidence="9">
    <location>
        <begin position="187"/>
        <end position="199"/>
    </location>
</feature>
<evidence type="ECO:0000256" key="7">
    <source>
        <dbReference type="ARBA" id="ARBA00023054"/>
    </source>
</evidence>
<feature type="compositionally biased region" description="Polar residues" evidence="9">
    <location>
        <begin position="798"/>
        <end position="812"/>
    </location>
</feature>
<feature type="compositionally biased region" description="Low complexity" evidence="9">
    <location>
        <begin position="101"/>
        <end position="121"/>
    </location>
</feature>
<organism evidence="10 11">
    <name type="scientific">Gnomoniopsis smithogilvyi</name>
    <dbReference type="NCBI Taxonomy" id="1191159"/>
    <lineage>
        <taxon>Eukaryota</taxon>
        <taxon>Fungi</taxon>
        <taxon>Dikarya</taxon>
        <taxon>Ascomycota</taxon>
        <taxon>Pezizomycotina</taxon>
        <taxon>Sordariomycetes</taxon>
        <taxon>Sordariomycetidae</taxon>
        <taxon>Diaporthales</taxon>
        <taxon>Gnomoniaceae</taxon>
        <taxon>Gnomoniopsis</taxon>
    </lineage>
</organism>
<comment type="function">
    <text evidence="1 8">May act as a negative regulator of salt tolerance.</text>
</comment>
<dbReference type="AlphaFoldDB" id="A0A9W8YRI6"/>
<proteinExistence type="inferred from homology"/>
<keyword evidence="7 8" id="KW-0175">Coiled coil</keyword>
<feature type="compositionally biased region" description="Polar residues" evidence="9">
    <location>
        <begin position="719"/>
        <end position="730"/>
    </location>
</feature>
<feature type="compositionally biased region" description="Basic and acidic residues" evidence="9">
    <location>
        <begin position="201"/>
        <end position="214"/>
    </location>
</feature>
<dbReference type="InterPro" id="IPR051195">
    <property type="entry name" value="Fungal_stress_NST1"/>
</dbReference>
<dbReference type="GO" id="GO:0005737">
    <property type="term" value="C:cytoplasm"/>
    <property type="evidence" value="ECO:0007669"/>
    <property type="project" value="UniProtKB-SubCell"/>
</dbReference>
<feature type="compositionally biased region" description="Basic and acidic residues" evidence="9">
    <location>
        <begin position="592"/>
        <end position="609"/>
    </location>
</feature>
<evidence type="ECO:0000256" key="3">
    <source>
        <dbReference type="ARBA" id="ARBA00007112"/>
    </source>
</evidence>
<comment type="caution">
    <text evidence="10">The sequence shown here is derived from an EMBL/GenBank/DDBJ whole genome shotgun (WGS) entry which is preliminary data.</text>
</comment>
<name>A0A9W8YRI6_9PEZI</name>
<feature type="compositionally biased region" description="Basic and acidic residues" evidence="9">
    <location>
        <begin position="1147"/>
        <end position="1159"/>
    </location>
</feature>
<feature type="compositionally biased region" description="Acidic residues" evidence="9">
    <location>
        <begin position="128"/>
        <end position="137"/>
    </location>
</feature>
<feature type="compositionally biased region" description="Acidic residues" evidence="9">
    <location>
        <begin position="327"/>
        <end position="358"/>
    </location>
</feature>
<evidence type="ECO:0000256" key="2">
    <source>
        <dbReference type="ARBA" id="ARBA00004496"/>
    </source>
</evidence>
<evidence type="ECO:0000313" key="10">
    <source>
        <dbReference type="EMBL" id="KAJ4389814.1"/>
    </source>
</evidence>
<protein>
    <recommendedName>
        <fullName evidence="4 8">Stress response protein NST1</fullName>
    </recommendedName>
</protein>
<evidence type="ECO:0000256" key="6">
    <source>
        <dbReference type="ARBA" id="ARBA00023016"/>
    </source>
</evidence>
<evidence type="ECO:0000256" key="8">
    <source>
        <dbReference type="RuleBase" id="RU049441"/>
    </source>
</evidence>
<evidence type="ECO:0000256" key="1">
    <source>
        <dbReference type="ARBA" id="ARBA00002545"/>
    </source>
</evidence>
<dbReference type="PANTHER" id="PTHR31780:SF10">
    <property type="entry name" value="LD36051P"/>
    <property type="match status" value="1"/>
</dbReference>
<keyword evidence="6 8" id="KW-0346">Stress response</keyword>
<feature type="compositionally biased region" description="Low complexity" evidence="9">
    <location>
        <begin position="778"/>
        <end position="791"/>
    </location>
</feature>
<dbReference type="OrthoDB" id="21629at2759"/>
<feature type="compositionally biased region" description="Low complexity" evidence="9">
    <location>
        <begin position="48"/>
        <end position="71"/>
    </location>
</feature>
<feature type="compositionally biased region" description="Pro residues" evidence="9">
    <location>
        <begin position="851"/>
        <end position="866"/>
    </location>
</feature>
<feature type="region of interest" description="Disordered" evidence="9">
    <location>
        <begin position="506"/>
        <end position="936"/>
    </location>
</feature>
<sequence length="1182" mass="128384">MKSKGGPRNQPAPTPAPAAANPPPPTSPTGGKGAKYRNRDGSKFITLPDSTSAPSSAQPSPTTPNAASAKSQTNAPAVASSDGSAPAVNRKKQKRREKAAARAAAAAAVNGASNHSSSGGHDPLQDPDPADESDEGEGLNGQVVQHSHAQTNGHASGNASEQPSKSKKSKKKKKKGGATTTAELDRAAASTAQQTQGSGISRERIWNTSSQEERERIKEFWLGLGEDERKSLVKVEKDAVLKKMKEQQKHTCGCSVCGRKRTAIEEELEGLYDAYYEELEQFANHPQQDGHPPMMGSSRHFGFPHSSRFPSYAGHQPSRGRIVEHVGDEDEEEDEMDEPYSDDELDEDEAYSDEEPEQDVPRDYASDFFNFGSSLTVQGGILTVADDLLKNDGKKFIEMMEQLAERRMARENDSTPDPYARPYDHGINGSLPGHTHPQSAPIDEEEYDDEEDEDDFESQEDDEYDEDDDDTMTEEQRMEEGRRMFQIFAARMFEQRVLQAYREKVAKERQAKLVEEEEEEARKKEAQKEKKAKEAQRKKEKAAQKKAAAAEEKARKDAEKAAEEEARRQAEAEKAEEARRKAEEKRKKREAQKKAEEDERARKEAEKQRQRQSQLEQERKAREAKEREKKAREERLQQEKEEREQKEREARELKEKQEAEKRQESKPAKSEAKSSQKQKQQEERAAKKAAALATTPATMTLPKRPAQPTTNPALPILPQQPSATTYSSPKPSVATPALPKAPTPIRPRQASQQDATASIPTGSVSETTSQSQSPVGQTPTPGSPGASAPASHRGSIASHHSANVSQTMSPLQPNMARFPPTTQPSQLNMPMGMNFPPGLHQAGPPGFGNPMFPPVPPGYRPPPGIVPPGLSSPMLGRGFPAHVPPPGFPQSVPDPIGPLSARGSHDATPSSHSRQPSGGFDSPMLHAAQPIGRPTPIGRPASVVHGQRPPMGIPPAGGSKGGDDMNNHLGSSALLDDSDDVVPTLPEFGSLPRRGYVAPGRPQGFPSLPFGDPGIQPLWGTSPIQPSVMNSFVQPPAAPPGFGGPTGWPIGSPVPGFSAPISRPMPSRQPVSIVRQKLCNICRELAMQDPSKDGLIPLQVVQETMKDQVEFNPLGNGPLTENDILILCETEGTMVNGGGNFDIHEDGNGRSIRWNENKDSQPLGAFGAPGGHFGSPSSSFGR</sequence>
<feature type="compositionally biased region" description="Polar residues" evidence="9">
    <location>
        <begin position="142"/>
        <end position="163"/>
    </location>
</feature>
<feature type="compositionally biased region" description="Basic and acidic residues" evidence="9">
    <location>
        <begin position="616"/>
        <end position="686"/>
    </location>
</feature>
<feature type="region of interest" description="Disordered" evidence="9">
    <location>
        <begin position="310"/>
        <end position="365"/>
    </location>
</feature>
<feature type="compositionally biased region" description="Polar residues" evidence="9">
    <location>
        <begin position="907"/>
        <end position="916"/>
    </location>
</feature>
<evidence type="ECO:0000256" key="9">
    <source>
        <dbReference type="SAM" id="MobiDB-lite"/>
    </source>
</evidence>
<feature type="compositionally biased region" description="Basic residues" evidence="9">
    <location>
        <begin position="165"/>
        <end position="176"/>
    </location>
</feature>
<feature type="compositionally biased region" description="Pro residues" evidence="9">
    <location>
        <begin position="10"/>
        <end position="27"/>
    </location>
</feature>
<feature type="region of interest" description="Disordered" evidence="9">
    <location>
        <begin position="407"/>
        <end position="480"/>
    </location>
</feature>
<gene>
    <name evidence="10" type="primary">NST1</name>
    <name evidence="10" type="ORF">N0V93_007286</name>
</gene>
<keyword evidence="11" id="KW-1185">Reference proteome</keyword>
<reference evidence="10" key="1">
    <citation type="submission" date="2022-10" db="EMBL/GenBank/DDBJ databases">
        <title>Tapping the CABI collections for fungal endophytes: first genome assemblies for Collariella, Neodidymelliopsis, Ascochyta clinopodiicola, Didymella pomorum, Didymosphaeria variabile, Neocosmospora piperis and Neocucurbitaria cava.</title>
        <authorList>
            <person name="Hill R."/>
        </authorList>
    </citation>
    <scope>NUCLEOTIDE SEQUENCE</scope>
    <source>
        <strain evidence="10">IMI 355082</strain>
    </source>
</reference>
<feature type="compositionally biased region" description="Acidic residues" evidence="9">
    <location>
        <begin position="442"/>
        <end position="473"/>
    </location>
</feature>
<keyword evidence="5 8" id="KW-0963">Cytoplasm</keyword>
<dbReference type="Proteomes" id="UP001140453">
    <property type="component" value="Unassembled WGS sequence"/>
</dbReference>